<dbReference type="AlphaFoldDB" id="W3VQ24"/>
<gene>
    <name evidence="2" type="ORF">PaG_02646</name>
</gene>
<organism evidence="2 3">
    <name type="scientific">Moesziomyces aphidis</name>
    <name type="common">Pseudozyma aphidis</name>
    <dbReference type="NCBI Taxonomy" id="84754"/>
    <lineage>
        <taxon>Eukaryota</taxon>
        <taxon>Fungi</taxon>
        <taxon>Dikarya</taxon>
        <taxon>Basidiomycota</taxon>
        <taxon>Ustilaginomycotina</taxon>
        <taxon>Ustilaginomycetes</taxon>
        <taxon>Ustilaginales</taxon>
        <taxon>Ustilaginaceae</taxon>
        <taxon>Moesziomyces</taxon>
    </lineage>
</organism>
<dbReference type="OrthoDB" id="2556119at2759"/>
<dbReference type="EMBL" id="AWNI01000009">
    <property type="protein sequence ID" value="ETS62886.1"/>
    <property type="molecule type" value="Genomic_DNA"/>
</dbReference>
<feature type="compositionally biased region" description="Basic and acidic residues" evidence="1">
    <location>
        <begin position="210"/>
        <end position="222"/>
    </location>
</feature>
<feature type="compositionally biased region" description="Low complexity" evidence="1">
    <location>
        <begin position="223"/>
        <end position="233"/>
    </location>
</feature>
<feature type="region of interest" description="Disordered" evidence="1">
    <location>
        <begin position="1"/>
        <end position="24"/>
    </location>
</feature>
<dbReference type="Proteomes" id="UP000019462">
    <property type="component" value="Unassembled WGS sequence"/>
</dbReference>
<evidence type="ECO:0000313" key="3">
    <source>
        <dbReference type="Proteomes" id="UP000019462"/>
    </source>
</evidence>
<feature type="compositionally biased region" description="Basic and acidic residues" evidence="1">
    <location>
        <begin position="124"/>
        <end position="138"/>
    </location>
</feature>
<protein>
    <submittedName>
        <fullName evidence="2">Uncharacterized protein</fullName>
    </submittedName>
</protein>
<feature type="region of interest" description="Disordered" evidence="1">
    <location>
        <begin position="179"/>
        <end position="239"/>
    </location>
</feature>
<feature type="compositionally biased region" description="Basic and acidic residues" evidence="1">
    <location>
        <begin position="90"/>
        <end position="103"/>
    </location>
</feature>
<evidence type="ECO:0000313" key="2">
    <source>
        <dbReference type="EMBL" id="ETS62886.1"/>
    </source>
</evidence>
<proteinExistence type="predicted"/>
<accession>W3VQ24</accession>
<reference evidence="2 3" key="1">
    <citation type="journal article" date="2014" name="Genome Announc.">
        <title>Genome sequence of the basidiomycetous fungus Pseudozyma aphidis DSM70725, an efficient producer of biosurfactant mannosylerythritol lipids.</title>
        <authorList>
            <person name="Lorenz S."/>
            <person name="Guenther M."/>
            <person name="Grumaz C."/>
            <person name="Rupp S."/>
            <person name="Zibek S."/>
            <person name="Sohn K."/>
        </authorList>
    </citation>
    <scope>NUCLEOTIDE SEQUENCE [LARGE SCALE GENOMIC DNA]</scope>
    <source>
        <strain evidence="3">ATCC 32657 / CBS 517.83 / DSM 70725 / JCM 10318 / NBRC 10182 / NRRL Y-7954 / St-0401</strain>
    </source>
</reference>
<comment type="caution">
    <text evidence="2">The sequence shown here is derived from an EMBL/GenBank/DDBJ whole genome shotgun (WGS) entry which is preliminary data.</text>
</comment>
<name>W3VQ24_MOEAP</name>
<evidence type="ECO:0000256" key="1">
    <source>
        <dbReference type="SAM" id="MobiDB-lite"/>
    </source>
</evidence>
<dbReference type="HOGENOM" id="CLU_510096_0_0_1"/>
<sequence length="534" mass="59229">MVATERDANEEGEGPKQTLHIPLDPERRWTNHVYASLSPVHWISDAGVPGSAVKDRTDTRAIFPGASPPCGTRTYPDPNIEAAMENNRKVRESAAAARPREARGAGNVEGWKVADTATTAAEEDQSRERQPEQERGRVYKDLLDFLNRDEAYADGAYSRRQDQRSSAQRYHPCGHFLKRESDQDRSVPTQSHAQGQPPHDNGFGTRARRRGEAKATDQDRASRQPSRSQMPPSVKVERRSASPLFHGASRPHGATPANVPRVHVSFRPTGLPTNGTEGIVMDHGRNGAVDPVAMQSPGNVIERIAASDPSGGPALIHGVDYLLNDAYEIWPMREYPEPGRPDTLGRCTRRFRYEGPAAHPDSNDYLNMVKAAKQQLATQFPCVPAEDWVIRGADLSPFKLACSSAPYPEYQVLLRVDSLDIRNGRGDVLNSMREALRAQGKIIAFWPVYYKDMIINGIPTQSDFTGTVYVLLRWTGPLGLSERVDTSRLPAFLDFADLPFPKRLPLVFTGRPADCEQCSAKEPLHLAKDCSNRK</sequence>
<keyword evidence="3" id="KW-1185">Reference proteome</keyword>
<feature type="region of interest" description="Disordered" evidence="1">
    <location>
        <begin position="90"/>
        <end position="138"/>
    </location>
</feature>